<proteinExistence type="predicted"/>
<name>A0A813PI24_ADIRI</name>
<keyword evidence="2" id="KW-1133">Transmembrane helix</keyword>
<dbReference type="AlphaFoldDB" id="A0A813PI24"/>
<evidence type="ECO:0000313" key="4">
    <source>
        <dbReference type="EMBL" id="CAF0753182.1"/>
    </source>
</evidence>
<dbReference type="Proteomes" id="UP000663828">
    <property type="component" value="Unassembled WGS sequence"/>
</dbReference>
<feature type="signal peptide" evidence="3">
    <location>
        <begin position="1"/>
        <end position="16"/>
    </location>
</feature>
<protein>
    <recommendedName>
        <fullName evidence="6">Ig-like domain-containing protein</fullName>
    </recommendedName>
</protein>
<evidence type="ECO:0000313" key="5">
    <source>
        <dbReference type="Proteomes" id="UP000663828"/>
    </source>
</evidence>
<feature type="compositionally biased region" description="Polar residues" evidence="1">
    <location>
        <begin position="329"/>
        <end position="348"/>
    </location>
</feature>
<gene>
    <name evidence="4" type="ORF">XAT740_LOCUS536</name>
</gene>
<keyword evidence="2" id="KW-0472">Membrane</keyword>
<organism evidence="4 5">
    <name type="scientific">Adineta ricciae</name>
    <name type="common">Rotifer</name>
    <dbReference type="NCBI Taxonomy" id="249248"/>
    <lineage>
        <taxon>Eukaryota</taxon>
        <taxon>Metazoa</taxon>
        <taxon>Spiralia</taxon>
        <taxon>Gnathifera</taxon>
        <taxon>Rotifera</taxon>
        <taxon>Eurotatoria</taxon>
        <taxon>Bdelloidea</taxon>
        <taxon>Adinetida</taxon>
        <taxon>Adinetidae</taxon>
        <taxon>Adineta</taxon>
    </lineage>
</organism>
<feature type="chain" id="PRO_5032640327" description="Ig-like domain-containing protein" evidence="3">
    <location>
        <begin position="17"/>
        <end position="371"/>
    </location>
</feature>
<sequence>MLHLLLVFVVITGTSCTKIEQIVASAGQAFSFDCQFDESVFFAKQLDNWSEIQENDNKYTSLNLNFNYLMEENILRVTSNSVDSVNLGYYGCRRATWATPDMNRIYKLVIAGNSRLPFSILSRYTYLFSDVQLFYWSYTCHAPIGSCVRTDDSNDDTLSTFEVADQTTVNLYCCASVNGLKNINVKMNRVGETRGDIHIKRKQELDGSWVVCANQHTLIKRTSSRNPQTLKCELITDNEPYSSLSSSIVVKDALPADSDIDSADHYQPSMKGTDDSYFSGSASDRRRGKVTTGKRIAIILGSVLGGLILVGLLAILALFLCSKRKGSQKNDFSSIPTNEKISSLPQQNLKDDSDYLQPTPLYENTSVFLRL</sequence>
<dbReference type="EMBL" id="CAJNOR010000015">
    <property type="protein sequence ID" value="CAF0753182.1"/>
    <property type="molecule type" value="Genomic_DNA"/>
</dbReference>
<feature type="region of interest" description="Disordered" evidence="1">
    <location>
        <begin position="261"/>
        <end position="286"/>
    </location>
</feature>
<feature type="region of interest" description="Disordered" evidence="1">
    <location>
        <begin position="327"/>
        <end position="356"/>
    </location>
</feature>
<reference evidence="4" key="1">
    <citation type="submission" date="2021-02" db="EMBL/GenBank/DDBJ databases">
        <authorList>
            <person name="Nowell W R."/>
        </authorList>
    </citation>
    <scope>NUCLEOTIDE SEQUENCE</scope>
</reference>
<comment type="caution">
    <text evidence="4">The sequence shown here is derived from an EMBL/GenBank/DDBJ whole genome shotgun (WGS) entry which is preliminary data.</text>
</comment>
<keyword evidence="2" id="KW-0812">Transmembrane</keyword>
<evidence type="ECO:0008006" key="6">
    <source>
        <dbReference type="Google" id="ProtNLM"/>
    </source>
</evidence>
<keyword evidence="3" id="KW-0732">Signal</keyword>
<keyword evidence="5" id="KW-1185">Reference proteome</keyword>
<accession>A0A813PI24</accession>
<evidence type="ECO:0000256" key="3">
    <source>
        <dbReference type="SAM" id="SignalP"/>
    </source>
</evidence>
<evidence type="ECO:0000256" key="1">
    <source>
        <dbReference type="SAM" id="MobiDB-lite"/>
    </source>
</evidence>
<evidence type="ECO:0000256" key="2">
    <source>
        <dbReference type="SAM" id="Phobius"/>
    </source>
</evidence>
<feature type="transmembrane region" description="Helical" evidence="2">
    <location>
        <begin position="296"/>
        <end position="320"/>
    </location>
</feature>